<protein>
    <submittedName>
        <fullName evidence="9">NADH-quinone oxidoreductase subunit M</fullName>
        <ecNumber evidence="9">1.6.5.-</ecNumber>
    </submittedName>
</protein>
<sequence>MVAALWVAGVLPLLTAAVLLALSRLPRRVPETAVFVISLASAAISLVAAVLVVWRRPSVDLPWVPGLGLRWQLGVDGISGPLLVLAAAVTVLAVLQVRTEPTKGGSPALHQACLAAVQGGAALTFLARDAVLFFVAFEIVLIPMWVLIAVFGDRSEPGRAKAAATTFVLYTVAGSTIMLTGIVGLVYAGGTADLARLSGSGIPAGQQTLLAAVLLLGLAVKVPLWPLHSWLPAAHTTAPTSGSMVLAAVLLKMGTYGVVRLVVGPLHEGFARLAPIVGTLAVIGILWAGLICLVERSLKRVIAYSSVAHMGVVMLALASGSALGLQAALYGNLAHGVISALLFAVVGGLKHRWHGDDLQLARPGARDLSPRLGLALVLGLAASLGVPALAGFWAEFLTVVAAWSPADGRSVGYFRVLAALAALGAVLGAAYALRVARLVWAGSDTGDAREPVAKWPDLHAAEWVVVSTLALAVVVLGVWPNGLMQLAAPVVRDLLGVAR</sequence>
<reference evidence="9" key="1">
    <citation type="submission" date="2020-03" db="EMBL/GenBank/DDBJ databases">
        <title>Draft sequencing of Calidifontibacter sp. DB0510.</title>
        <authorList>
            <person name="Kim D.-U."/>
        </authorList>
    </citation>
    <scope>NUCLEOTIDE SEQUENCE</scope>
    <source>
        <strain evidence="9">DB0510</strain>
    </source>
</reference>
<dbReference type="PRINTS" id="PR01437">
    <property type="entry name" value="NUOXDRDTASE4"/>
</dbReference>
<evidence type="ECO:0000256" key="5">
    <source>
        <dbReference type="ARBA" id="ARBA00023136"/>
    </source>
</evidence>
<dbReference type="PANTHER" id="PTHR43507:SF1">
    <property type="entry name" value="NADH-UBIQUINONE OXIDOREDUCTASE CHAIN 4"/>
    <property type="match status" value="1"/>
</dbReference>
<dbReference type="NCBIfam" id="TIGR01972">
    <property type="entry name" value="NDH_I_M"/>
    <property type="match status" value="1"/>
</dbReference>
<feature type="transmembrane region" description="Helical" evidence="7">
    <location>
        <begin position="34"/>
        <end position="54"/>
    </location>
</feature>
<feature type="transmembrane region" description="Helical" evidence="7">
    <location>
        <begin position="329"/>
        <end position="351"/>
    </location>
</feature>
<feature type="transmembrane region" description="Helical" evidence="7">
    <location>
        <begin position="269"/>
        <end position="294"/>
    </location>
</feature>
<organism evidence="9 10">
    <name type="scientific">Metallococcus carri</name>
    <dbReference type="NCBI Taxonomy" id="1656884"/>
    <lineage>
        <taxon>Bacteria</taxon>
        <taxon>Bacillati</taxon>
        <taxon>Actinomycetota</taxon>
        <taxon>Actinomycetes</taxon>
        <taxon>Micrococcales</taxon>
        <taxon>Dermacoccaceae</taxon>
        <taxon>Metallococcus</taxon>
    </lineage>
</organism>
<dbReference type="GO" id="GO:0012505">
    <property type="term" value="C:endomembrane system"/>
    <property type="evidence" value="ECO:0007669"/>
    <property type="project" value="UniProtKB-SubCell"/>
</dbReference>
<evidence type="ECO:0000256" key="4">
    <source>
        <dbReference type="ARBA" id="ARBA00022989"/>
    </source>
</evidence>
<feature type="transmembrane region" description="Helical" evidence="7">
    <location>
        <begin position="74"/>
        <end position="95"/>
    </location>
</feature>
<dbReference type="GO" id="GO:0003954">
    <property type="term" value="F:NADH dehydrogenase activity"/>
    <property type="evidence" value="ECO:0007669"/>
    <property type="project" value="TreeGrafter"/>
</dbReference>
<dbReference type="Proteomes" id="UP000744769">
    <property type="component" value="Unassembled WGS sequence"/>
</dbReference>
<evidence type="ECO:0000259" key="8">
    <source>
        <dbReference type="Pfam" id="PF00361"/>
    </source>
</evidence>
<evidence type="ECO:0000256" key="2">
    <source>
        <dbReference type="ARBA" id="ARBA00009025"/>
    </source>
</evidence>
<evidence type="ECO:0000256" key="1">
    <source>
        <dbReference type="ARBA" id="ARBA00004127"/>
    </source>
</evidence>
<comment type="caution">
    <text evidence="9">The sequence shown here is derived from an EMBL/GenBank/DDBJ whole genome shotgun (WGS) entry which is preliminary data.</text>
</comment>
<dbReference type="GO" id="GO:0015990">
    <property type="term" value="P:electron transport coupled proton transport"/>
    <property type="evidence" value="ECO:0007669"/>
    <property type="project" value="TreeGrafter"/>
</dbReference>
<feature type="transmembrane region" description="Helical" evidence="7">
    <location>
        <begin position="413"/>
        <end position="433"/>
    </location>
</feature>
<keyword evidence="10" id="KW-1185">Reference proteome</keyword>
<evidence type="ECO:0000313" key="9">
    <source>
        <dbReference type="EMBL" id="NHN55235.1"/>
    </source>
</evidence>
<feature type="transmembrane region" description="Helical" evidence="7">
    <location>
        <begin position="6"/>
        <end position="22"/>
    </location>
</feature>
<gene>
    <name evidence="9" type="ORF">G9U51_05470</name>
</gene>
<dbReference type="InterPro" id="IPR010227">
    <property type="entry name" value="NADH_Q_OxRdtase_chainM/4"/>
</dbReference>
<dbReference type="GO" id="GO:0008137">
    <property type="term" value="F:NADH dehydrogenase (ubiquinone) activity"/>
    <property type="evidence" value="ECO:0007669"/>
    <property type="project" value="InterPro"/>
</dbReference>
<keyword evidence="3 6" id="KW-0812">Transmembrane</keyword>
<dbReference type="InterPro" id="IPR003918">
    <property type="entry name" value="NADH_UbQ_OxRdtase"/>
</dbReference>
<dbReference type="EC" id="1.6.5.-" evidence="9"/>
<dbReference type="AlphaFoldDB" id="A0A967B0M3"/>
<dbReference type="GO" id="GO:0016020">
    <property type="term" value="C:membrane"/>
    <property type="evidence" value="ECO:0007669"/>
    <property type="project" value="UniProtKB-SubCell"/>
</dbReference>
<proteinExistence type="inferred from homology"/>
<feature type="domain" description="NADH:quinone oxidoreductase/Mrp antiporter transmembrane" evidence="8">
    <location>
        <begin position="127"/>
        <end position="404"/>
    </location>
</feature>
<feature type="transmembrane region" description="Helical" evidence="7">
    <location>
        <begin position="164"/>
        <end position="189"/>
    </location>
</feature>
<keyword evidence="9" id="KW-0560">Oxidoreductase</keyword>
<evidence type="ECO:0000313" key="10">
    <source>
        <dbReference type="Proteomes" id="UP000744769"/>
    </source>
</evidence>
<dbReference type="EMBL" id="JAAOIV010000003">
    <property type="protein sequence ID" value="NHN55235.1"/>
    <property type="molecule type" value="Genomic_DNA"/>
</dbReference>
<evidence type="ECO:0000256" key="6">
    <source>
        <dbReference type="RuleBase" id="RU000320"/>
    </source>
</evidence>
<comment type="subcellular location">
    <subcellularLocation>
        <location evidence="1">Endomembrane system</location>
        <topology evidence="1">Multi-pass membrane protein</topology>
    </subcellularLocation>
    <subcellularLocation>
        <location evidence="6">Membrane</location>
        <topology evidence="6">Multi-pass membrane protein</topology>
    </subcellularLocation>
</comment>
<name>A0A967B0M3_9MICO</name>
<feature type="transmembrane region" description="Helical" evidence="7">
    <location>
        <begin position="460"/>
        <end position="479"/>
    </location>
</feature>
<feature type="transmembrane region" description="Helical" evidence="7">
    <location>
        <begin position="209"/>
        <end position="231"/>
    </location>
</feature>
<accession>A0A967B0M3</accession>
<evidence type="ECO:0000256" key="7">
    <source>
        <dbReference type="SAM" id="Phobius"/>
    </source>
</evidence>
<dbReference type="GO" id="GO:0048039">
    <property type="term" value="F:ubiquinone binding"/>
    <property type="evidence" value="ECO:0007669"/>
    <property type="project" value="TreeGrafter"/>
</dbReference>
<dbReference type="InterPro" id="IPR001750">
    <property type="entry name" value="ND/Mrp_TM"/>
</dbReference>
<dbReference type="RefSeq" id="WP_166194382.1">
    <property type="nucleotide sequence ID" value="NZ_JAAOIV010000003.1"/>
</dbReference>
<keyword evidence="4 7" id="KW-1133">Transmembrane helix</keyword>
<feature type="transmembrane region" description="Helical" evidence="7">
    <location>
        <begin position="372"/>
        <end position="393"/>
    </location>
</feature>
<dbReference type="GO" id="GO:0042773">
    <property type="term" value="P:ATP synthesis coupled electron transport"/>
    <property type="evidence" value="ECO:0007669"/>
    <property type="project" value="InterPro"/>
</dbReference>
<feature type="transmembrane region" description="Helical" evidence="7">
    <location>
        <begin position="132"/>
        <end position="152"/>
    </location>
</feature>
<dbReference type="Pfam" id="PF00361">
    <property type="entry name" value="Proton_antipo_M"/>
    <property type="match status" value="1"/>
</dbReference>
<keyword evidence="5 7" id="KW-0472">Membrane</keyword>
<dbReference type="PANTHER" id="PTHR43507">
    <property type="entry name" value="NADH-UBIQUINONE OXIDOREDUCTASE CHAIN 4"/>
    <property type="match status" value="1"/>
</dbReference>
<evidence type="ECO:0000256" key="3">
    <source>
        <dbReference type="ARBA" id="ARBA00022692"/>
    </source>
</evidence>
<feature type="transmembrane region" description="Helical" evidence="7">
    <location>
        <begin position="301"/>
        <end position="323"/>
    </location>
</feature>
<comment type="similarity">
    <text evidence="2">Belongs to the complex I subunit 4 family.</text>
</comment>